<evidence type="ECO:0000313" key="3">
    <source>
        <dbReference type="EMBL" id="MDQ9557190.1"/>
    </source>
</evidence>
<dbReference type="Pfam" id="PF13166">
    <property type="entry name" value="AAA_13"/>
    <property type="match status" value="1"/>
</dbReference>
<feature type="coiled-coil region" evidence="1">
    <location>
        <begin position="90"/>
        <end position="117"/>
    </location>
</feature>
<evidence type="ECO:0000313" key="4">
    <source>
        <dbReference type="EMBL" id="MVF03380.1"/>
    </source>
</evidence>
<dbReference type="Proteomes" id="UP000443014">
    <property type="component" value="Unassembled WGS sequence"/>
</dbReference>
<keyword evidence="1" id="KW-0175">Coiled coil</keyword>
<accession>A0ABD5BKN2</accession>
<evidence type="ECO:0000313" key="6">
    <source>
        <dbReference type="Proteomes" id="UP001234811"/>
    </source>
</evidence>
<comment type="caution">
    <text evidence="3">The sequence shown here is derived from an EMBL/GenBank/DDBJ whole genome shotgun (WGS) entry which is preliminary data.</text>
</comment>
<evidence type="ECO:0000313" key="5">
    <source>
        <dbReference type="Proteomes" id="UP000443014"/>
    </source>
</evidence>
<feature type="domain" description="Protein CR006 P-loop" evidence="2">
    <location>
        <begin position="11"/>
        <end position="713"/>
    </location>
</feature>
<proteinExistence type="predicted"/>
<dbReference type="Proteomes" id="UP001234811">
    <property type="component" value="Unassembled WGS sequence"/>
</dbReference>
<protein>
    <submittedName>
        <fullName evidence="3">AAA family ATPase</fullName>
    </submittedName>
</protein>
<name>A0ABD5BKN2_SERMA</name>
<dbReference type="EMBL" id="WNKC01000002">
    <property type="protein sequence ID" value="MVF03380.1"/>
    <property type="molecule type" value="Genomic_DNA"/>
</dbReference>
<reference evidence="3 6" key="2">
    <citation type="submission" date="2023-07" db="EMBL/GenBank/DDBJ databases">
        <title>Pathogens genome sequencing project 196.</title>
        <authorList>
            <person name="Cao X."/>
        </authorList>
    </citation>
    <scope>NUCLEOTIDE SEQUENCE [LARGE SCALE GENOMIC DNA]</scope>
    <source>
        <strain evidence="3 6">SM41</strain>
    </source>
</reference>
<dbReference type="Gene3D" id="3.40.50.300">
    <property type="entry name" value="P-loop containing nucleotide triphosphate hydrolases"/>
    <property type="match status" value="1"/>
</dbReference>
<dbReference type="SUPFAM" id="SSF52540">
    <property type="entry name" value="P-loop containing nucleoside triphosphate hydrolases"/>
    <property type="match status" value="1"/>
</dbReference>
<gene>
    <name evidence="4" type="ORF">GMA22_08945</name>
    <name evidence="3" type="ORF">RF091_16915</name>
</gene>
<evidence type="ECO:0000256" key="1">
    <source>
        <dbReference type="SAM" id="Coils"/>
    </source>
</evidence>
<dbReference type="InterPro" id="IPR026866">
    <property type="entry name" value="CR006_AAA"/>
</dbReference>
<dbReference type="PANTHER" id="PTHR32182:SF22">
    <property type="entry name" value="ATP-DEPENDENT ENDONUCLEASE, OLD FAMILY-RELATED"/>
    <property type="match status" value="1"/>
</dbReference>
<sequence>MLSDISITNEASYGANTQRLAGLRSINFIFGTNGSGKTTISRVIADPASKPACAVTWTGQPLERLVYNSDFCSRNFAQQMPGIFTLGQAEAETLAKIEAANAQVQSLTRDIAQLQNTLGDVSSGKLGELQTLRTGIEQKCWEIKTVHDPYFQEAFTGFRSSKANFCDKILMEWAQNSAEIVPLDELKQRALTIFEKGLERLTPMVVFDANDLVVLEGSAVLSKKIVGKEDVDIAALIRRLGNSDWVRQGLGYVDEAGPQCPFCQQEMNDSLKTKLNDYFDETYLADIAAIERIRDAYDAHSKTLLSRLELIHSAGSKYLDVVAFRADIDRLSARLELNLRQIDRKRKEASSQVTLEPVGEIVASLQDAISNANTEIGKHNATVDNLATERATLISQIWRCLLEESRLAFTDHDNAKRGLDRAVTGLTAGLASKRAALAEASNELAALEREVTSVQPTVTEINAILRSFGFTGFRLATAGQHQNLYEIVRGDGSEAATTLSEGERTFITFLYFYHLIRGSINASGINAERVVVFDDPVSSLDSDVLFIVSALIKRVLDEACRGTGLIKQVFLLTHNIYFHKEVSFDPKRGTECRAHETFWIVRKVNDVSVITSYNHNPISTSYELLWAEVRSPNRSNIALQNTLRRILENYFKILGNLDKDDICARFEGRDQQICGSLFTWVNDGSHSFNDDLYISVDEAMVTRYLDIFRRIFEVTNHLAHYEMMMGPQALATLALANENTATDAVDETAA</sequence>
<reference evidence="4 5" key="1">
    <citation type="submission" date="2019-11" db="EMBL/GenBank/DDBJ databases">
        <title>Whole genome sequence of a plant growth promoting strain Serratia marcescens BTL07 isolated from the rhizoplane of Chili (Capsicum annuum).</title>
        <authorList>
            <person name="Dutta S."/>
            <person name="Khatun A."/>
            <person name="Gupta D.R."/>
            <person name="Surovy M.Z."/>
            <person name="Rahman M.M."/>
            <person name="Mahmud N.U."/>
            <person name="Emes R."/>
            <person name="Warry A."/>
            <person name="West H."/>
            <person name="Clarke M.L."/>
            <person name="Islam M.T."/>
        </authorList>
    </citation>
    <scope>NUCLEOTIDE SEQUENCE [LARGE SCALE GENOMIC DNA]</scope>
    <source>
        <strain evidence="4 5">BTL07</strain>
    </source>
</reference>
<evidence type="ECO:0000259" key="2">
    <source>
        <dbReference type="Pfam" id="PF13166"/>
    </source>
</evidence>
<dbReference type="InterPro" id="IPR027417">
    <property type="entry name" value="P-loop_NTPase"/>
</dbReference>
<dbReference type="RefSeq" id="WP_156865781.1">
    <property type="nucleotide sequence ID" value="NZ_JAVIOS010000021.1"/>
</dbReference>
<dbReference type="AlphaFoldDB" id="A0ABD5BKN2"/>
<dbReference type="EMBL" id="JAVIPQ010000248">
    <property type="protein sequence ID" value="MDQ9557190.1"/>
    <property type="molecule type" value="Genomic_DNA"/>
</dbReference>
<dbReference type="PANTHER" id="PTHR32182">
    <property type="entry name" value="DNA REPLICATION AND REPAIR PROTEIN RECF"/>
    <property type="match status" value="1"/>
</dbReference>
<organism evidence="3 6">
    <name type="scientific">Serratia marcescens</name>
    <dbReference type="NCBI Taxonomy" id="615"/>
    <lineage>
        <taxon>Bacteria</taxon>
        <taxon>Pseudomonadati</taxon>
        <taxon>Pseudomonadota</taxon>
        <taxon>Gammaproteobacteria</taxon>
        <taxon>Enterobacterales</taxon>
        <taxon>Yersiniaceae</taxon>
        <taxon>Serratia</taxon>
    </lineage>
</organism>